<name>A0A0G2FP96_9PEZI</name>
<keyword evidence="1" id="KW-0472">Membrane</keyword>
<keyword evidence="3" id="KW-1185">Reference proteome</keyword>
<evidence type="ECO:0000313" key="2">
    <source>
        <dbReference type="EMBL" id="KKY36162.1"/>
    </source>
</evidence>
<reference evidence="2 3" key="2">
    <citation type="submission" date="2015-05" db="EMBL/GenBank/DDBJ databases">
        <authorList>
            <person name="Morales-Cruz A."/>
            <person name="Amrine K.C."/>
            <person name="Cantu D."/>
        </authorList>
    </citation>
    <scope>NUCLEOTIDE SEQUENCE [LARGE SCALE GENOMIC DNA]</scope>
    <source>
        <strain evidence="2">DA912</strain>
    </source>
</reference>
<dbReference type="EMBL" id="LCUC01000137">
    <property type="protein sequence ID" value="KKY36162.1"/>
    <property type="molecule type" value="Genomic_DNA"/>
</dbReference>
<dbReference type="AlphaFoldDB" id="A0A0G2FP96"/>
<feature type="transmembrane region" description="Helical" evidence="1">
    <location>
        <begin position="41"/>
        <end position="60"/>
    </location>
</feature>
<evidence type="ECO:0000256" key="1">
    <source>
        <dbReference type="SAM" id="Phobius"/>
    </source>
</evidence>
<dbReference type="STRING" id="1214573.A0A0G2FP96"/>
<sequence length="466" mass="52997">MNPEWKLLSKSWAKGDKAGNSRTLFTVLDFNDGRETFMSTLVILLVSLILILVTFGTVYLTDIEIFSPSTWTLSPNYQPDPKKPWPPLQQDDGYGKIYDAELELDTGIPVKVIGLVFFGRRELVEVLDCYLQRNLKANGGLLDEVIFVVHTDIQEDLDYLETLVPRRAEYSKYEVKGTYRWLAGSWEPVTDPDAVYVKIDDDVIYFSDNAISSVVKRITDNPHSFAVSANVVNNPALSWVHSHMGVYYPYWPEMKKPWRSPPASSWRASELPPYKGPKSGPKNFAIDGSTPAPFQNHRWLPVPLPEGESTYDMSDYPVSTSTYDAHGPSLNNWALAAQVHYSFLQHLEQNDTHRYKFDVWDYAYDRLSINFIAIRGRDVMDCFPFPQHDDEDYLTVKRPKELGRRVVMDGTGIAVHYAFGPQYKAHDHHGLADTDLLLRYKAYAEEMVCGKPREGVLTPPGGQGDV</sequence>
<evidence type="ECO:0000313" key="3">
    <source>
        <dbReference type="Proteomes" id="UP000034680"/>
    </source>
</evidence>
<dbReference type="OrthoDB" id="5593235at2759"/>
<keyword evidence="1" id="KW-1133">Transmembrane helix</keyword>
<dbReference type="Proteomes" id="UP000034680">
    <property type="component" value="Unassembled WGS sequence"/>
</dbReference>
<keyword evidence="1" id="KW-0812">Transmembrane</keyword>
<reference evidence="2 3" key="1">
    <citation type="submission" date="2015-05" db="EMBL/GenBank/DDBJ databases">
        <title>Distinctive expansion of gene families associated with plant cell wall degradation and secondary metabolism in the genomes of grapevine trunk pathogens.</title>
        <authorList>
            <person name="Lawrence D.P."/>
            <person name="Travadon R."/>
            <person name="Rolshausen P.E."/>
            <person name="Baumgartner K."/>
        </authorList>
    </citation>
    <scope>NUCLEOTIDE SEQUENCE [LARGE SCALE GENOMIC DNA]</scope>
    <source>
        <strain evidence="2">DA912</strain>
    </source>
</reference>
<organism evidence="2 3">
    <name type="scientific">Diaporthe ampelina</name>
    <dbReference type="NCBI Taxonomy" id="1214573"/>
    <lineage>
        <taxon>Eukaryota</taxon>
        <taxon>Fungi</taxon>
        <taxon>Dikarya</taxon>
        <taxon>Ascomycota</taxon>
        <taxon>Pezizomycotina</taxon>
        <taxon>Sordariomycetes</taxon>
        <taxon>Sordariomycetidae</taxon>
        <taxon>Diaporthales</taxon>
        <taxon>Diaporthaceae</taxon>
        <taxon>Diaporthe</taxon>
    </lineage>
</organism>
<gene>
    <name evidence="2" type="ORF">UCDDA912_g03831</name>
</gene>
<protein>
    <submittedName>
        <fullName evidence="2">Uncharacterized protein</fullName>
    </submittedName>
</protein>
<proteinExistence type="predicted"/>
<comment type="caution">
    <text evidence="2">The sequence shown here is derived from an EMBL/GenBank/DDBJ whole genome shotgun (WGS) entry which is preliminary data.</text>
</comment>
<accession>A0A0G2FP96</accession>